<evidence type="ECO:0000256" key="2">
    <source>
        <dbReference type="ARBA" id="ARBA00023295"/>
    </source>
</evidence>
<evidence type="ECO:0000256" key="3">
    <source>
        <dbReference type="RuleBase" id="RU361153"/>
    </source>
</evidence>
<keyword evidence="4" id="KW-0732">Signal</keyword>
<dbReference type="RefSeq" id="WP_408085843.1">
    <property type="nucleotide sequence ID" value="NZ_JBELPZ010000018.1"/>
</dbReference>
<keyword evidence="7" id="KW-1185">Reference proteome</keyword>
<protein>
    <submittedName>
        <fullName evidence="6">Cellulase family glycosylhydrolase</fullName>
    </submittedName>
</protein>
<dbReference type="Proteomes" id="UP001629156">
    <property type="component" value="Unassembled WGS sequence"/>
</dbReference>
<evidence type="ECO:0000256" key="4">
    <source>
        <dbReference type="SAM" id="SignalP"/>
    </source>
</evidence>
<reference evidence="6 7" key="1">
    <citation type="submission" date="2024-06" db="EMBL/GenBank/DDBJ databases">
        <authorList>
            <person name="Kaempfer P."/>
            <person name="Viver T."/>
        </authorList>
    </citation>
    <scope>NUCLEOTIDE SEQUENCE [LARGE SCALE GENOMIC DNA]</scope>
    <source>
        <strain evidence="6 7">ST-119</strain>
    </source>
</reference>
<sequence length="422" mass="49672">MKNKPRLFLFAALTGLMFSYHPNTYAQNKSAAKSSNEIAHTSKKQIIEPNGNPIILKGTNLGNWLVPEGYMFKMGQVSAPHQIDELLHQLVGPDSLKAFWTKYLDNYITQDDIKYLKRIGCNHIRLPFNYKLFTDDVYMGQRNAGFKYFDRVLDWCRQENLYVLLDMHCAPGGQTGDNIDDSYGYPWLFFSQTEQDKMSAIWTEIAKRYKDDPIVIGYDVINEPLAHYFKEEIPDYNHRLYMLYKRMAADIRKVDKKHTLYLEGSIWAGDFGVFETILDDNIVYEFHKYWFDVSQKAIQDYIDFSNKHNVPIYIGETGENTDEWISDFTKLLNANNISWAYWPYKKMDNTRGIMNFNMPENYDLIIKYAESDRSSYKNLRENMPNRVKVQQALNQYLENCKYQNCFQNKGYIQGLGLKVQRK</sequence>
<dbReference type="InterPro" id="IPR018087">
    <property type="entry name" value="Glyco_hydro_5_CS"/>
</dbReference>
<dbReference type="PROSITE" id="PS00659">
    <property type="entry name" value="GLYCOSYL_HYDROL_F5"/>
    <property type="match status" value="1"/>
</dbReference>
<dbReference type="Pfam" id="PF00150">
    <property type="entry name" value="Cellulase"/>
    <property type="match status" value="1"/>
</dbReference>
<feature type="chain" id="PRO_5046756451" evidence="4">
    <location>
        <begin position="27"/>
        <end position="422"/>
    </location>
</feature>
<dbReference type="InterPro" id="IPR017853">
    <property type="entry name" value="GH"/>
</dbReference>
<comment type="similarity">
    <text evidence="3">Belongs to the glycosyl hydrolase 5 (cellulase A) family.</text>
</comment>
<evidence type="ECO:0000256" key="1">
    <source>
        <dbReference type="ARBA" id="ARBA00022801"/>
    </source>
</evidence>
<dbReference type="SUPFAM" id="SSF51445">
    <property type="entry name" value="(Trans)glycosidases"/>
    <property type="match status" value="1"/>
</dbReference>
<feature type="signal peptide" evidence="4">
    <location>
        <begin position="1"/>
        <end position="26"/>
    </location>
</feature>
<proteinExistence type="inferred from homology"/>
<name>A0ABW8YZ16_9FLAO</name>
<dbReference type="Gene3D" id="3.20.20.80">
    <property type="entry name" value="Glycosidases"/>
    <property type="match status" value="1"/>
</dbReference>
<organism evidence="6 7">
    <name type="scientific">Flavobacterium rhizosphaerae</name>
    <dbReference type="NCBI Taxonomy" id="3163298"/>
    <lineage>
        <taxon>Bacteria</taxon>
        <taxon>Pseudomonadati</taxon>
        <taxon>Bacteroidota</taxon>
        <taxon>Flavobacteriia</taxon>
        <taxon>Flavobacteriales</taxon>
        <taxon>Flavobacteriaceae</taxon>
        <taxon>Flavobacterium</taxon>
    </lineage>
</organism>
<dbReference type="EMBL" id="JBELPZ010000018">
    <property type="protein sequence ID" value="MFL9845561.1"/>
    <property type="molecule type" value="Genomic_DNA"/>
</dbReference>
<evidence type="ECO:0000259" key="5">
    <source>
        <dbReference type="Pfam" id="PF00150"/>
    </source>
</evidence>
<gene>
    <name evidence="6" type="ORF">ABS766_14145</name>
</gene>
<evidence type="ECO:0000313" key="6">
    <source>
        <dbReference type="EMBL" id="MFL9845561.1"/>
    </source>
</evidence>
<dbReference type="InterPro" id="IPR001547">
    <property type="entry name" value="Glyco_hydro_5"/>
</dbReference>
<keyword evidence="1 3" id="KW-0378">Hydrolase</keyword>
<dbReference type="PANTHER" id="PTHR31297:SF13">
    <property type="entry name" value="PUTATIVE-RELATED"/>
    <property type="match status" value="1"/>
</dbReference>
<dbReference type="InterPro" id="IPR050386">
    <property type="entry name" value="Glycosyl_hydrolase_5"/>
</dbReference>
<dbReference type="PANTHER" id="PTHR31297">
    <property type="entry name" value="GLUCAN ENDO-1,6-BETA-GLUCOSIDASE B"/>
    <property type="match status" value="1"/>
</dbReference>
<evidence type="ECO:0000313" key="7">
    <source>
        <dbReference type="Proteomes" id="UP001629156"/>
    </source>
</evidence>
<feature type="domain" description="Glycoside hydrolase family 5" evidence="5">
    <location>
        <begin position="97"/>
        <end position="345"/>
    </location>
</feature>
<accession>A0ABW8YZ16</accession>
<comment type="caution">
    <text evidence="6">The sequence shown here is derived from an EMBL/GenBank/DDBJ whole genome shotgun (WGS) entry which is preliminary data.</text>
</comment>
<keyword evidence="2 3" id="KW-0326">Glycosidase</keyword>